<dbReference type="EnsemblBacteria" id="CAC48798">
    <property type="protein sequence ID" value="CAC48798"/>
    <property type="gene ID" value="SM_b20412"/>
</dbReference>
<keyword evidence="2" id="KW-1185">Reference proteome</keyword>
<evidence type="ECO:0000313" key="1">
    <source>
        <dbReference type="EMBL" id="CAC48798.1"/>
    </source>
</evidence>
<reference evidence="1 2" key="1">
    <citation type="journal article" date="2001" name="Proc. Natl. Acad. Sci. U.S.A.">
        <title>The complete sequence of the 1,683-kb pSymB megaplasmid from the N2-fixing endosymbiont Sinorhizobium meliloti.</title>
        <authorList>
            <person name="Finan T.M."/>
            <person name="Weidner S."/>
            <person name="Wong K."/>
            <person name="Buhrmester J."/>
            <person name="Chain P."/>
            <person name="Vorholter F.J."/>
            <person name="Hernandez-Lucas I."/>
            <person name="Becker A."/>
            <person name="Cowie A."/>
            <person name="Gouzy J."/>
            <person name="Golding B."/>
            <person name="Puhler A."/>
        </authorList>
    </citation>
    <scope>NUCLEOTIDE SEQUENCE [LARGE SCALE GENOMIC DNA]</scope>
    <source>
        <strain evidence="1 2">1021</strain>
        <plasmid evidence="2">Plasmid pSymB</plasmid>
    </source>
</reference>
<protein>
    <submittedName>
        <fullName evidence="1">Uncharacterized protein</fullName>
    </submittedName>
</protein>
<dbReference type="KEGG" id="sme:SM_b20412"/>
<dbReference type="AlphaFoldDB" id="Q92WE2"/>
<keyword evidence="1" id="KW-0614">Plasmid</keyword>
<reference evidence="2" key="2">
    <citation type="journal article" date="2001" name="Science">
        <title>The composite genome of the legume symbiont Sinorhizobium meliloti.</title>
        <authorList>
            <person name="Galibert F."/>
            <person name="Finan T.M."/>
            <person name="Long S.R."/>
            <person name="Puehler A."/>
            <person name="Abola P."/>
            <person name="Ampe F."/>
            <person name="Barloy-Hubler F."/>
            <person name="Barnett M.J."/>
            <person name="Becker A."/>
            <person name="Boistard P."/>
            <person name="Bothe G."/>
            <person name="Boutry M."/>
            <person name="Bowser L."/>
            <person name="Buhrmester J."/>
            <person name="Cadieu E."/>
            <person name="Capela D."/>
            <person name="Chain P."/>
            <person name="Cowie A."/>
            <person name="Davis R.W."/>
            <person name="Dreano S."/>
            <person name="Federspiel N.A."/>
            <person name="Fisher R.F."/>
            <person name="Gloux S."/>
            <person name="Godrie T."/>
            <person name="Goffeau A."/>
            <person name="Golding B."/>
            <person name="Gouzy J."/>
            <person name="Gurjal M."/>
            <person name="Hernandez-Lucas I."/>
            <person name="Hong A."/>
            <person name="Huizar L."/>
            <person name="Hyman R.W."/>
            <person name="Jones T."/>
            <person name="Kahn D."/>
            <person name="Kahn M.L."/>
            <person name="Kalman S."/>
            <person name="Keating D.H."/>
            <person name="Kiss E."/>
            <person name="Komp C."/>
            <person name="Lelaure V."/>
            <person name="Masuy D."/>
            <person name="Palm C."/>
            <person name="Peck M.C."/>
            <person name="Pohl T.M."/>
            <person name="Portetelle D."/>
            <person name="Purnelle B."/>
            <person name="Ramsperger U."/>
            <person name="Surzycki R."/>
            <person name="Thebault P."/>
            <person name="Vandenbol M."/>
            <person name="Vorhoelter F.J."/>
            <person name="Weidner S."/>
            <person name="Wells D.H."/>
            <person name="Wong K."/>
            <person name="Yeh K.-C."/>
            <person name="Batut J."/>
        </authorList>
    </citation>
    <scope>NUCLEOTIDE SEQUENCE [LARGE SCALE GENOMIC DNA]</scope>
    <source>
        <strain evidence="2">1021</strain>
        <plasmid evidence="2">Plasmid pSymB</plasmid>
    </source>
</reference>
<dbReference type="EMBL" id="AL591985">
    <property type="protein sequence ID" value="CAC48798.1"/>
    <property type="molecule type" value="Genomic_DNA"/>
</dbReference>
<dbReference type="SUPFAM" id="SSF88723">
    <property type="entry name" value="PIN domain-like"/>
    <property type="match status" value="1"/>
</dbReference>
<name>Q92WE2_RHIME</name>
<dbReference type="SMR" id="Q92WE2"/>
<gene>
    <name evidence="1" type="ORF">SM_b20412</name>
</gene>
<dbReference type="PIR" id="F95891">
    <property type="entry name" value="F95891"/>
</dbReference>
<dbReference type="Proteomes" id="UP000001976">
    <property type="component" value="Plasmid pSymB"/>
</dbReference>
<dbReference type="HOGENOM" id="CLU_3047314_0_0_5"/>
<sequence>MTFLLDVNVLIALIDPSHIGHDDAHEWFASIGQTAWATCPITENGVIRIVGNPE</sequence>
<accession>Q92WE2</accession>
<proteinExistence type="predicted"/>
<organism evidence="1 2">
    <name type="scientific">Rhizobium meliloti (strain 1021)</name>
    <name type="common">Ensifer meliloti</name>
    <name type="synonym">Sinorhizobium meliloti</name>
    <dbReference type="NCBI Taxonomy" id="266834"/>
    <lineage>
        <taxon>Bacteria</taxon>
        <taxon>Pseudomonadati</taxon>
        <taxon>Pseudomonadota</taxon>
        <taxon>Alphaproteobacteria</taxon>
        <taxon>Hyphomicrobiales</taxon>
        <taxon>Rhizobiaceae</taxon>
        <taxon>Sinorhizobium/Ensifer group</taxon>
        <taxon>Sinorhizobium</taxon>
    </lineage>
</organism>
<evidence type="ECO:0000313" key="2">
    <source>
        <dbReference type="Proteomes" id="UP000001976"/>
    </source>
</evidence>
<dbReference type="OrthoDB" id="333798at2"/>
<dbReference type="InterPro" id="IPR029060">
    <property type="entry name" value="PIN-like_dom_sf"/>
</dbReference>
<dbReference type="PATRIC" id="fig|266834.11.peg.5327"/>
<dbReference type="eggNOG" id="COG1848">
    <property type="taxonomic scope" value="Bacteria"/>
</dbReference>
<geneLocation type="plasmid" evidence="1 2">
    <name>pSymB</name>
</geneLocation>